<comment type="function">
    <text evidence="4">Involved in the assembly of lipopolysaccharide (LPS). Required for the translocation of LPS from the inner membrane to the outer membrane. May form a bridge between the inner membrane and the outer membrane, via interactions with LptC and LptD, thereby facilitating LPS transfer across the periplasm.</text>
</comment>
<dbReference type="GO" id="GO:0030288">
    <property type="term" value="C:outer membrane-bounded periplasmic space"/>
    <property type="evidence" value="ECO:0007669"/>
    <property type="project" value="TreeGrafter"/>
</dbReference>
<evidence type="ECO:0000256" key="4">
    <source>
        <dbReference type="HAMAP-Rule" id="MF_01914"/>
    </source>
</evidence>
<dbReference type="HAMAP" id="MF_01914">
    <property type="entry name" value="LPS_assembly_LptA"/>
    <property type="match status" value="1"/>
</dbReference>
<evidence type="ECO:0000256" key="2">
    <source>
        <dbReference type="ARBA" id="ARBA00022729"/>
    </source>
</evidence>
<dbReference type="KEGG" id="adp:NCTC12871_01594"/>
<evidence type="ECO:0000259" key="6">
    <source>
        <dbReference type="Pfam" id="PF03968"/>
    </source>
</evidence>
<dbReference type="InterPro" id="IPR005653">
    <property type="entry name" value="OstA-like_N"/>
</dbReference>
<feature type="compositionally biased region" description="Basic and acidic residues" evidence="5">
    <location>
        <begin position="202"/>
        <end position="214"/>
    </location>
</feature>
<dbReference type="InterPro" id="IPR014340">
    <property type="entry name" value="LptA"/>
</dbReference>
<sequence precursor="true">MNLNNRKSILLPLVLATTILAMAPQAFALKDDTRQPINVLSDKQSLNLASSQAVFTKNVYITQGSIQIKAHKVIVTRPKDKKKSETLDAYGSPVYFQQTLDDGKVVKGSADFVHYDLKTEFITLIGHAKLRQAESQIEGRKITYDVKDQQLKADGSTQRRVRTILIPSQLDDAKNAHAHQVKEEDAPVINFNTRAPLTQTEDVQKLHNEQKMDEQSTLPMQTTTTMQTTSSQQK</sequence>
<dbReference type="GO" id="GO:0017089">
    <property type="term" value="F:glycolipid transfer activity"/>
    <property type="evidence" value="ECO:0007669"/>
    <property type="project" value="TreeGrafter"/>
</dbReference>
<feature type="compositionally biased region" description="Low complexity" evidence="5">
    <location>
        <begin position="215"/>
        <end position="234"/>
    </location>
</feature>
<evidence type="ECO:0000256" key="5">
    <source>
        <dbReference type="SAM" id="MobiDB-lite"/>
    </source>
</evidence>
<comment type="similarity">
    <text evidence="4">Belongs to the LptA family.</text>
</comment>
<keyword evidence="2 4" id="KW-0732">Signal</keyword>
<accession>A0A448TVW5</accession>
<evidence type="ECO:0000313" key="8">
    <source>
        <dbReference type="Proteomes" id="UP000279799"/>
    </source>
</evidence>
<dbReference type="AlphaFoldDB" id="A0A448TVW5"/>
<reference evidence="7 8" key="1">
    <citation type="submission" date="2018-12" db="EMBL/GenBank/DDBJ databases">
        <authorList>
            <consortium name="Pathogen Informatics"/>
        </authorList>
    </citation>
    <scope>NUCLEOTIDE SEQUENCE [LARGE SCALE GENOMIC DNA]</scope>
    <source>
        <strain evidence="7 8">NCTC12871</strain>
    </source>
</reference>
<dbReference type="Gene3D" id="2.60.450.10">
    <property type="entry name" value="Lipopolysaccharide (LPS) transport protein A like domain"/>
    <property type="match status" value="1"/>
</dbReference>
<comment type="subcellular location">
    <subcellularLocation>
        <location evidence="4">Periplasm</location>
    </subcellularLocation>
</comment>
<feature type="signal peptide" evidence="4">
    <location>
        <begin position="1"/>
        <end position="28"/>
    </location>
</feature>
<feature type="region of interest" description="Disordered" evidence="5">
    <location>
        <begin position="202"/>
        <end position="234"/>
    </location>
</feature>
<proteinExistence type="inferred from homology"/>
<dbReference type="Proteomes" id="UP000279799">
    <property type="component" value="Chromosome"/>
</dbReference>
<dbReference type="EMBL" id="LR134510">
    <property type="protein sequence ID" value="VEJ10086.1"/>
    <property type="molecule type" value="Genomic_DNA"/>
</dbReference>
<evidence type="ECO:0000256" key="1">
    <source>
        <dbReference type="ARBA" id="ARBA00022448"/>
    </source>
</evidence>
<dbReference type="Pfam" id="PF03968">
    <property type="entry name" value="LptD_N"/>
    <property type="match status" value="1"/>
</dbReference>
<comment type="subunit">
    <text evidence="4">Component of the lipopolysaccharide transport and assembly complex.</text>
</comment>
<dbReference type="GO" id="GO:0015920">
    <property type="term" value="P:lipopolysaccharide transport"/>
    <property type="evidence" value="ECO:0007669"/>
    <property type="project" value="UniProtKB-UniRule"/>
</dbReference>
<keyword evidence="8" id="KW-1185">Reference proteome</keyword>
<keyword evidence="3 4" id="KW-0574">Periplasm</keyword>
<organism evidence="7 8">
    <name type="scientific">Actinobacillus delphinicola</name>
    <dbReference type="NCBI Taxonomy" id="51161"/>
    <lineage>
        <taxon>Bacteria</taxon>
        <taxon>Pseudomonadati</taxon>
        <taxon>Pseudomonadota</taxon>
        <taxon>Gammaproteobacteria</taxon>
        <taxon>Pasteurellales</taxon>
        <taxon>Pasteurellaceae</taxon>
        <taxon>Actinobacillus</taxon>
    </lineage>
</organism>
<dbReference type="PANTHER" id="PTHR36504:SF1">
    <property type="entry name" value="LIPOPOLYSACCHARIDE EXPORT SYSTEM PROTEIN LPTA"/>
    <property type="match status" value="1"/>
</dbReference>
<feature type="domain" description="Organic solvent tolerance-like N-terminal" evidence="6">
    <location>
        <begin position="39"/>
        <end position="149"/>
    </location>
</feature>
<evidence type="ECO:0000313" key="7">
    <source>
        <dbReference type="EMBL" id="VEJ10086.1"/>
    </source>
</evidence>
<protein>
    <recommendedName>
        <fullName evidence="4">Lipopolysaccharide export system protein LptA</fullName>
    </recommendedName>
</protein>
<evidence type="ECO:0000256" key="3">
    <source>
        <dbReference type="ARBA" id="ARBA00022764"/>
    </source>
</evidence>
<dbReference type="GO" id="GO:0001530">
    <property type="term" value="F:lipopolysaccharide binding"/>
    <property type="evidence" value="ECO:0007669"/>
    <property type="project" value="InterPro"/>
</dbReference>
<keyword evidence="1 4" id="KW-0813">Transport</keyword>
<dbReference type="GO" id="GO:0009279">
    <property type="term" value="C:cell outer membrane"/>
    <property type="evidence" value="ECO:0007669"/>
    <property type="project" value="TreeGrafter"/>
</dbReference>
<dbReference type="OrthoDB" id="5295619at2"/>
<dbReference type="NCBIfam" id="TIGR03002">
    <property type="entry name" value="outer_YhbN_LptA"/>
    <property type="match status" value="1"/>
</dbReference>
<dbReference type="PANTHER" id="PTHR36504">
    <property type="entry name" value="LIPOPOLYSACCHARIDE EXPORT SYSTEM PROTEIN LPTA"/>
    <property type="match status" value="1"/>
</dbReference>
<dbReference type="InterPro" id="IPR052037">
    <property type="entry name" value="LPS_export_LptA"/>
</dbReference>
<dbReference type="GO" id="GO:0043165">
    <property type="term" value="P:Gram-negative-bacterium-type cell outer membrane assembly"/>
    <property type="evidence" value="ECO:0007669"/>
    <property type="project" value="UniProtKB-UniRule"/>
</dbReference>
<name>A0A448TVW5_9PAST</name>
<feature type="chain" id="PRO_5019598906" description="Lipopolysaccharide export system protein LptA" evidence="4">
    <location>
        <begin position="29"/>
        <end position="234"/>
    </location>
</feature>
<gene>
    <name evidence="4 7" type="primary">lptA</name>
    <name evidence="7" type="ORF">NCTC12871_01594</name>
</gene>